<sequence>MKKFNIPRNFRPTLVILAIVILAISVYRTVYVNIDSKYYLASEEEDPNVTNLPAGKETKDSREFDFGKFSGRWNIMEFKSTKGNKIKIVDNSKITKGKLYVVVLDSNYKSLAIHKSDGKSTLNLTTPKDGKYIIRIVGQKTSGHINMKVTSPQNIHLIHRGVFG</sequence>
<name>A0ABN1JBK4_9CLOT</name>
<organism evidence="1 2">
    <name type="scientific">Clostridium oceanicum</name>
    <dbReference type="NCBI Taxonomy" id="1543"/>
    <lineage>
        <taxon>Bacteria</taxon>
        <taxon>Bacillati</taxon>
        <taxon>Bacillota</taxon>
        <taxon>Clostridia</taxon>
        <taxon>Eubacteriales</taxon>
        <taxon>Clostridiaceae</taxon>
        <taxon>Clostridium</taxon>
    </lineage>
</organism>
<dbReference type="EMBL" id="BAAACG010000006">
    <property type="protein sequence ID" value="GAA0735124.1"/>
    <property type="molecule type" value="Genomic_DNA"/>
</dbReference>
<dbReference type="RefSeq" id="WP_343759182.1">
    <property type="nucleotide sequence ID" value="NZ_BAAACG010000006.1"/>
</dbReference>
<reference evidence="1 2" key="1">
    <citation type="journal article" date="2019" name="Int. J. Syst. Evol. Microbiol.">
        <title>The Global Catalogue of Microorganisms (GCM) 10K type strain sequencing project: providing services to taxonomists for standard genome sequencing and annotation.</title>
        <authorList>
            <consortium name="The Broad Institute Genomics Platform"/>
            <consortium name="The Broad Institute Genome Sequencing Center for Infectious Disease"/>
            <person name="Wu L."/>
            <person name="Ma J."/>
        </authorList>
    </citation>
    <scope>NUCLEOTIDE SEQUENCE [LARGE SCALE GENOMIC DNA]</scope>
    <source>
        <strain evidence="1 2">JCM 1407</strain>
    </source>
</reference>
<accession>A0ABN1JBK4</accession>
<proteinExistence type="predicted"/>
<gene>
    <name evidence="1" type="ORF">GCM10008906_08310</name>
</gene>
<evidence type="ECO:0000313" key="2">
    <source>
        <dbReference type="Proteomes" id="UP001501510"/>
    </source>
</evidence>
<dbReference type="Proteomes" id="UP001501510">
    <property type="component" value="Unassembled WGS sequence"/>
</dbReference>
<evidence type="ECO:0000313" key="1">
    <source>
        <dbReference type="EMBL" id="GAA0735124.1"/>
    </source>
</evidence>
<keyword evidence="2" id="KW-1185">Reference proteome</keyword>
<protein>
    <submittedName>
        <fullName evidence="1">Uncharacterized protein</fullName>
    </submittedName>
</protein>
<comment type="caution">
    <text evidence="1">The sequence shown here is derived from an EMBL/GenBank/DDBJ whole genome shotgun (WGS) entry which is preliminary data.</text>
</comment>